<organism evidence="1 2">
    <name type="scientific">Panagrolaimus sp. JU765</name>
    <dbReference type="NCBI Taxonomy" id="591449"/>
    <lineage>
        <taxon>Eukaryota</taxon>
        <taxon>Metazoa</taxon>
        <taxon>Ecdysozoa</taxon>
        <taxon>Nematoda</taxon>
        <taxon>Chromadorea</taxon>
        <taxon>Rhabditida</taxon>
        <taxon>Tylenchina</taxon>
        <taxon>Panagrolaimomorpha</taxon>
        <taxon>Panagrolaimoidea</taxon>
        <taxon>Panagrolaimidae</taxon>
        <taxon>Panagrolaimus</taxon>
    </lineage>
</organism>
<dbReference type="WBParaSite" id="JU765_v2.g10494.t1">
    <property type="protein sequence ID" value="JU765_v2.g10494.t1"/>
    <property type="gene ID" value="JU765_v2.g10494"/>
</dbReference>
<accession>A0AC34PVU2</accession>
<dbReference type="Proteomes" id="UP000887576">
    <property type="component" value="Unplaced"/>
</dbReference>
<name>A0AC34PVU2_9BILA</name>
<reference evidence="2" key="1">
    <citation type="submission" date="2022-11" db="UniProtKB">
        <authorList>
            <consortium name="WormBaseParasite"/>
        </authorList>
    </citation>
    <scope>IDENTIFICATION</scope>
</reference>
<evidence type="ECO:0000313" key="2">
    <source>
        <dbReference type="WBParaSite" id="JU765_v2.g10494.t1"/>
    </source>
</evidence>
<proteinExistence type="predicted"/>
<evidence type="ECO:0000313" key="1">
    <source>
        <dbReference type="Proteomes" id="UP000887576"/>
    </source>
</evidence>
<protein>
    <submittedName>
        <fullName evidence="2">RRM domain-containing protein</fullName>
    </submittedName>
</protein>
<sequence length="144" mass="16314">MVVHNSNLEKFTFLVLKIVGVDQGMMKLSLVRLLRPAGHFIQKPGHSIMVSRLSWITGIDQLKEYFSKYGEVSFVHLPIDITQGIHKGYGFVHFANKNAVLDALDDDMRPKLDDVVIQVNRARELKPNWPHQSNAGHKTVAKTI</sequence>